<sequence length="1028" mass="114232">MRVLKKVGLAFLVLVVVLTIAAAISLWYLFTPEKITPLANKQAKNYLTCTTTIEKVEPTFFSTYPFFGLELTNLCLSESPKDTILYSGKCFASVDVMSYLFDDKIILSPFLVDGGNVNVKIDAQGRMNLDVYKASSDSKETDSEPMSLGDMDISNVELKNFNATFTDDSAKRKAKVENLNAKLALIYTGKKQLVDLDMQANSLLFETADSMALHVDAQGCDLKIKTNGKDKNLYHSDIKLACEEISLAMAGDELLSQMKIDTRLPFDLNLSKNSFDLQKAKLTIKDEQEITCSGTVSMLKDESLATDLQYATNELDVEKMLALVPKAYAEPLQDIKAKGLAKISGSVKGQLSDTSMPLVKAKIDYSKGEVKYTGYPRVKDLQCSLVTNVDLNGKQPSDISISNSYARIANSSVSVKGNISNILESPVYDLYTKGDFTLVDLKPFIPKDQNVVLKGSLQGNAHAQFSQDDVLKEKYHRIKLSGDFKAQDFHTIYNDSINLNLDTANIKLKLPGHNKADKDLLFANIELDAANMDVQLSPDMNAATENLQLSVKVNNPAKGLSAPISSCAFAFASLRAKSDTLSVYAGNANGELAYVPSLKGKQEVALINSTMNSEKLAVSGKDTVLFDTQTLHAKTNLKYDESQENVMLKWQPEVDIRFSQAMFNLNEKLKGQIPNISFALNRDNMKIEKASLILGDSDFSLDGELTDISKYLKKEALLKGKFNLASKNTDVYQLMDIFNGMGSEETASDNKEAEDDPFMVPKGVEIQLNTNIDKTIVSNNVIENIKGGLTVKDGTLVLDQMGFTSKAANMQLTAIYRSDRKNHLFTGIDFHLLDIDIAELIDLIPTVDTMIPMLKSFKGKGEFHLAGETYLKSDYSLKNSTIRGAAAFQGEELTLMDSETFDMIASKLMFKKKTENVIDRLSVEMTLYKDEIDLYPFLIEMDNYKAVLSGRHNLDNHFNYHISVTDTPLPVRLGLNVSGTLEDLDYKLVPCKYKHLYNPEKQGKLEQQTLRLKNLISTSLKENVKDYK</sequence>
<proteinExistence type="predicted"/>
<dbReference type="AlphaFoldDB" id="A0A419X3U6"/>
<dbReference type="InterPro" id="IPR052894">
    <property type="entry name" value="AsmA-related"/>
</dbReference>
<name>A0A419X3U6_9BACT</name>
<gene>
    <name evidence="1" type="ORF">BXY64_2461</name>
</gene>
<organism evidence="1 2">
    <name type="scientific">Marinifilum flexuosum</name>
    <dbReference type="NCBI Taxonomy" id="1117708"/>
    <lineage>
        <taxon>Bacteria</taxon>
        <taxon>Pseudomonadati</taxon>
        <taxon>Bacteroidota</taxon>
        <taxon>Bacteroidia</taxon>
        <taxon>Marinilabiliales</taxon>
        <taxon>Marinifilaceae</taxon>
    </lineage>
</organism>
<evidence type="ECO:0000313" key="2">
    <source>
        <dbReference type="Proteomes" id="UP000284531"/>
    </source>
</evidence>
<dbReference type="Proteomes" id="UP000284531">
    <property type="component" value="Unassembled WGS sequence"/>
</dbReference>
<keyword evidence="2" id="KW-1185">Reference proteome</keyword>
<dbReference type="GO" id="GO:0090313">
    <property type="term" value="P:regulation of protein targeting to membrane"/>
    <property type="evidence" value="ECO:0007669"/>
    <property type="project" value="TreeGrafter"/>
</dbReference>
<accession>A0A419X3U6</accession>
<dbReference type="GO" id="GO:0005886">
    <property type="term" value="C:plasma membrane"/>
    <property type="evidence" value="ECO:0007669"/>
    <property type="project" value="TreeGrafter"/>
</dbReference>
<dbReference type="EMBL" id="RAPQ01000009">
    <property type="protein sequence ID" value="RKE02373.1"/>
    <property type="molecule type" value="Genomic_DNA"/>
</dbReference>
<dbReference type="PANTHER" id="PTHR30441">
    <property type="entry name" value="DUF748 DOMAIN-CONTAINING PROTEIN"/>
    <property type="match status" value="1"/>
</dbReference>
<dbReference type="RefSeq" id="WP_170150642.1">
    <property type="nucleotide sequence ID" value="NZ_RAPQ01000009.1"/>
</dbReference>
<comment type="caution">
    <text evidence="1">The sequence shown here is derived from an EMBL/GenBank/DDBJ whole genome shotgun (WGS) entry which is preliminary data.</text>
</comment>
<evidence type="ECO:0000313" key="1">
    <source>
        <dbReference type="EMBL" id="RKE02373.1"/>
    </source>
</evidence>
<protein>
    <submittedName>
        <fullName evidence="1">AsmA-like protein</fullName>
    </submittedName>
</protein>
<reference evidence="1 2" key="1">
    <citation type="submission" date="2018-09" db="EMBL/GenBank/DDBJ databases">
        <title>Genomic Encyclopedia of Archaeal and Bacterial Type Strains, Phase II (KMG-II): from individual species to whole genera.</title>
        <authorList>
            <person name="Goeker M."/>
        </authorList>
    </citation>
    <scope>NUCLEOTIDE SEQUENCE [LARGE SCALE GENOMIC DNA]</scope>
    <source>
        <strain evidence="1 2">DSM 21950</strain>
    </source>
</reference>
<dbReference type="PANTHER" id="PTHR30441:SF8">
    <property type="entry name" value="DUF748 DOMAIN-CONTAINING PROTEIN"/>
    <property type="match status" value="1"/>
</dbReference>